<evidence type="ECO:0000259" key="3">
    <source>
        <dbReference type="Pfam" id="PF01464"/>
    </source>
</evidence>
<reference evidence="5" key="1">
    <citation type="journal article" date="2019" name="Int. J. Syst. Evol. Microbiol.">
        <title>The Global Catalogue of Microorganisms (GCM) 10K type strain sequencing project: providing services to taxonomists for standard genome sequencing and annotation.</title>
        <authorList>
            <consortium name="The Broad Institute Genomics Platform"/>
            <consortium name="The Broad Institute Genome Sequencing Center for Infectious Disease"/>
            <person name="Wu L."/>
            <person name="Ma J."/>
        </authorList>
    </citation>
    <scope>NUCLEOTIDE SEQUENCE [LARGE SCALE GENOMIC DNA]</scope>
    <source>
        <strain evidence="5">CGMCC 4.1530</strain>
    </source>
</reference>
<name>A0ABW1VJ04_9GAMM</name>
<accession>A0ABW1VJ04</accession>
<feature type="compositionally biased region" description="Low complexity" evidence="2">
    <location>
        <begin position="397"/>
        <end position="410"/>
    </location>
</feature>
<comment type="similarity">
    <text evidence="1">Belongs to the transglycosylase Slt family.</text>
</comment>
<dbReference type="RefSeq" id="WP_343877336.1">
    <property type="nucleotide sequence ID" value="NZ_BAAAFW010000059.1"/>
</dbReference>
<dbReference type="PANTHER" id="PTHR37423:SF2">
    <property type="entry name" value="MEMBRANE-BOUND LYTIC MUREIN TRANSGLYCOSYLASE C"/>
    <property type="match status" value="1"/>
</dbReference>
<comment type="caution">
    <text evidence="4">The sequence shown here is derived from an EMBL/GenBank/DDBJ whole genome shotgun (WGS) entry which is preliminary data.</text>
</comment>
<dbReference type="Proteomes" id="UP001596215">
    <property type="component" value="Unassembled WGS sequence"/>
</dbReference>
<dbReference type="InterPro" id="IPR008258">
    <property type="entry name" value="Transglycosylase_SLT_dom_1"/>
</dbReference>
<evidence type="ECO:0000256" key="2">
    <source>
        <dbReference type="SAM" id="MobiDB-lite"/>
    </source>
</evidence>
<sequence>MAGPWENYQSSSQPGDSSGPWQNYQQSAPQQGADVVSATEQKYGIPSGLLNAVISKESSGNPNAVSPKGAIGLGQVMPETAKGMGYNPERLKSDPDMQVDAAGKYLGQMLRQNDGDVTSALASYNWGPGNVQKYQSGQNQAMPQETQNYINDPRFAQWTQQQRPQPGSSGEMDYLNQEARQPWEPEQAPPTLAQNVEQAGKGLLQAGVNVANIPGSVVNTALDAVGVPKQDQVYQFQLPQSARPTDPYAQLGAEIGPYLVPGVGAEKAAAATASAVGASRAERAANQVASMLSENLVGTLAGSQQNGQIDPTQLLENTGMGLAGSAVARAVPAVFNGVRGAIKNARGASEPLPSPQAAADRTATQQPPGYSQPSVNQPDNFSPRQQPYTVRTPKDNAQPQAASSSAPESPTGVTPDTAQQYTRAAQSGNQGRIQQVINDIQPDQNVTDAMKRLDLDPDDMLEAYTSGNDAFKAVQMGLASQDESALGAVRRDSINRISNRASQIIDDAGAMPDRLSMNDKFVSDFNTTRNALKAQENALYKPVQDTIPAKAQIDPVNTRSYLDQLADEQGGYQFLSPVEKKVYEAVSPTTDRAGPPTYARLNAMRSTVGAELSKAGTPFGSAEERNLSALYSRLSDDRDAVARQAGFGDQIRAANAVTAQRKMMEERMYSLMGKDLSGDVTARAHNALTGLSSGNTKAFNQLMQAVPDKAARSQLIATGMRDMLRKGSRSDLANNINGFVDYYGSLKRNGSVRLLHRELPANTVRQLEDMYTIARNVKSANQYYLATGKLKSFLDKFEQPGGFLDKLATHGKMATIATVLGHVPVAGPVLNTAIAAQMGAKAATRKTGSEAVQELMSSPEWKRLASLARNKPSAPVQDKIVSSAESRIAKTSAWKEFYRTLPAAEKQRIAKFGIIGWFSALTDDRSY</sequence>
<feature type="region of interest" description="Disordered" evidence="2">
    <location>
        <begin position="1"/>
        <end position="39"/>
    </location>
</feature>
<dbReference type="SUPFAM" id="SSF53955">
    <property type="entry name" value="Lysozyme-like"/>
    <property type="match status" value="1"/>
</dbReference>
<evidence type="ECO:0000313" key="4">
    <source>
        <dbReference type="EMBL" id="MFC6360889.1"/>
    </source>
</evidence>
<evidence type="ECO:0000256" key="1">
    <source>
        <dbReference type="ARBA" id="ARBA00007734"/>
    </source>
</evidence>
<dbReference type="InterPro" id="IPR023346">
    <property type="entry name" value="Lysozyme-like_dom_sf"/>
</dbReference>
<evidence type="ECO:0000313" key="5">
    <source>
        <dbReference type="Proteomes" id="UP001596215"/>
    </source>
</evidence>
<feature type="compositionally biased region" description="Polar residues" evidence="2">
    <location>
        <begin position="21"/>
        <end position="30"/>
    </location>
</feature>
<dbReference type="EMBL" id="JBHSUC010000001">
    <property type="protein sequence ID" value="MFC6360889.1"/>
    <property type="molecule type" value="Genomic_DNA"/>
</dbReference>
<keyword evidence="5" id="KW-1185">Reference proteome</keyword>
<protein>
    <submittedName>
        <fullName evidence="4">Transglycosylase SLT domain-containing protein</fullName>
    </submittedName>
</protein>
<gene>
    <name evidence="4" type="ORF">ACFP73_02040</name>
</gene>
<dbReference type="Pfam" id="PF01464">
    <property type="entry name" value="SLT"/>
    <property type="match status" value="1"/>
</dbReference>
<organism evidence="4 5">
    <name type="scientific">Tatumella punctata</name>
    <dbReference type="NCBI Taxonomy" id="399969"/>
    <lineage>
        <taxon>Bacteria</taxon>
        <taxon>Pseudomonadati</taxon>
        <taxon>Pseudomonadota</taxon>
        <taxon>Gammaproteobacteria</taxon>
        <taxon>Enterobacterales</taxon>
        <taxon>Erwiniaceae</taxon>
        <taxon>Tatumella</taxon>
    </lineage>
</organism>
<feature type="domain" description="Transglycosylase SLT" evidence="3">
    <location>
        <begin position="36"/>
        <end position="141"/>
    </location>
</feature>
<dbReference type="CDD" id="cd00254">
    <property type="entry name" value="LT-like"/>
    <property type="match status" value="1"/>
</dbReference>
<dbReference type="PANTHER" id="PTHR37423">
    <property type="entry name" value="SOLUBLE LYTIC MUREIN TRANSGLYCOSYLASE-RELATED"/>
    <property type="match status" value="1"/>
</dbReference>
<feature type="region of interest" description="Disordered" evidence="2">
    <location>
        <begin position="346"/>
        <end position="416"/>
    </location>
</feature>
<feature type="compositionally biased region" description="Polar residues" evidence="2">
    <location>
        <begin position="362"/>
        <end position="389"/>
    </location>
</feature>
<dbReference type="Gene3D" id="1.10.530.10">
    <property type="match status" value="1"/>
</dbReference>
<feature type="compositionally biased region" description="Low complexity" evidence="2">
    <location>
        <begin position="9"/>
        <end position="20"/>
    </location>
</feature>
<proteinExistence type="inferred from homology"/>